<dbReference type="InterPro" id="IPR002104">
    <property type="entry name" value="Integrase_catalytic"/>
</dbReference>
<feature type="domain" description="Integrase DNA-binding" evidence="6">
    <location>
        <begin position="8"/>
        <end position="89"/>
    </location>
</feature>
<reference evidence="7 8" key="1">
    <citation type="journal article" date="2019" name="ISME J.">
        <title>Evolution in action: habitat transition from sediment to the pelagial leads to genome streamlining in Methylophilaceae.</title>
        <authorList>
            <person name="Salcher M."/>
            <person name="Schaefle D."/>
            <person name="Kaspar M."/>
            <person name="Neuenschwander S.M."/>
            <person name="Ghai R."/>
        </authorList>
    </citation>
    <scope>NUCLEOTIDE SEQUENCE [LARGE SCALE GENOMIC DNA]</scope>
    <source>
        <strain evidence="7 8">MMS-VI-25</strain>
    </source>
</reference>
<name>A0ABX5VVY1_9PROT</name>
<sequence>MGYGVNLLSNVKVKNSTCPNGKAYIYENDGGGLRLRVEPNSKYWLFRGKLGGKEIQLSFGTYPSVGLDEARGLRDISKQQLKQGIHPRDYFNNIKNKNLEKSSDKFMFSTLFEDMVEYRSTMLDKVWSKSHIKRSRGIYKNYLEADLKDKSILSITDSDLLQTLKKVKSNPVKLVSGKKDIQRYNRTTTMNLAKSLINLVYEYASEERAYKGDNPLDKIRKNKVFKKTKTISHKSVDLEDLGMYWSKVQKLPIVQDKVYLIINIVTGLRVGSLSNAKWSWYSPAKKTLSIPKEFMKSSNSFVTPLPNIAVNLLNELKDILKASKDDFIFTNRFGDAYASSRPRLLIKEMGFDATAHGNRTIVKLTCLRHSGFPNVVIEKQLDHEYGSAVERSYMADYDWLDERRKLVDWLLSYLKDKEKEYKKTLNHS</sequence>
<dbReference type="InterPro" id="IPR038488">
    <property type="entry name" value="Integrase_DNA-bd_sf"/>
</dbReference>
<dbReference type="Gene3D" id="1.10.443.10">
    <property type="entry name" value="Intergrase catalytic core"/>
    <property type="match status" value="1"/>
</dbReference>
<dbReference type="InterPro" id="IPR050808">
    <property type="entry name" value="Phage_Integrase"/>
</dbReference>
<dbReference type="InterPro" id="IPR013762">
    <property type="entry name" value="Integrase-like_cat_sf"/>
</dbReference>
<dbReference type="InterPro" id="IPR025166">
    <property type="entry name" value="Integrase_DNA_bind_dom"/>
</dbReference>
<dbReference type="Pfam" id="PF13356">
    <property type="entry name" value="Arm-DNA-bind_3"/>
    <property type="match status" value="1"/>
</dbReference>
<proteinExistence type="inferred from homology"/>
<dbReference type="Gene3D" id="1.10.150.130">
    <property type="match status" value="1"/>
</dbReference>
<dbReference type="InterPro" id="IPR010998">
    <property type="entry name" value="Integrase_recombinase_N"/>
</dbReference>
<dbReference type="PANTHER" id="PTHR30629">
    <property type="entry name" value="PROPHAGE INTEGRASE"/>
    <property type="match status" value="1"/>
</dbReference>
<evidence type="ECO:0000256" key="4">
    <source>
        <dbReference type="ARBA" id="ARBA00023172"/>
    </source>
</evidence>
<dbReference type="Pfam" id="PF00589">
    <property type="entry name" value="Phage_integrase"/>
    <property type="match status" value="1"/>
</dbReference>
<dbReference type="EMBL" id="CP040973">
    <property type="protein sequence ID" value="QDC61248.1"/>
    <property type="molecule type" value="Genomic_DNA"/>
</dbReference>
<evidence type="ECO:0000259" key="6">
    <source>
        <dbReference type="Pfam" id="PF13356"/>
    </source>
</evidence>
<dbReference type="Proteomes" id="UP000312702">
    <property type="component" value="Chromosome"/>
</dbReference>
<dbReference type="PANTHER" id="PTHR30629:SF2">
    <property type="entry name" value="PROPHAGE INTEGRASE INTS-RELATED"/>
    <property type="match status" value="1"/>
</dbReference>
<dbReference type="RefSeq" id="WP_139870324.1">
    <property type="nucleotide sequence ID" value="NZ_CP040970.1"/>
</dbReference>
<keyword evidence="3" id="KW-0238">DNA-binding</keyword>
<comment type="similarity">
    <text evidence="1">Belongs to the 'phage' integrase family.</text>
</comment>
<evidence type="ECO:0000259" key="5">
    <source>
        <dbReference type="Pfam" id="PF00589"/>
    </source>
</evidence>
<organism evidence="7 8">
    <name type="scientific">Candidatus Methylopumilus universalis</name>
    <dbReference type="NCBI Taxonomy" id="2588536"/>
    <lineage>
        <taxon>Bacteria</taxon>
        <taxon>Pseudomonadati</taxon>
        <taxon>Pseudomonadota</taxon>
        <taxon>Betaproteobacteria</taxon>
        <taxon>Nitrosomonadales</taxon>
        <taxon>Methylophilaceae</taxon>
        <taxon>Candidatus Methylopumilus</taxon>
    </lineage>
</organism>
<gene>
    <name evidence="7" type="ORF">FIT74_03550</name>
</gene>
<keyword evidence="2" id="KW-0229">DNA integration</keyword>
<evidence type="ECO:0000256" key="1">
    <source>
        <dbReference type="ARBA" id="ARBA00008857"/>
    </source>
</evidence>
<evidence type="ECO:0000313" key="8">
    <source>
        <dbReference type="Proteomes" id="UP000312702"/>
    </source>
</evidence>
<accession>A0ABX5VVY1</accession>
<keyword evidence="4" id="KW-0233">DNA recombination</keyword>
<evidence type="ECO:0000313" key="7">
    <source>
        <dbReference type="EMBL" id="QDC61248.1"/>
    </source>
</evidence>
<dbReference type="SUPFAM" id="SSF56349">
    <property type="entry name" value="DNA breaking-rejoining enzymes"/>
    <property type="match status" value="1"/>
</dbReference>
<keyword evidence="8" id="KW-1185">Reference proteome</keyword>
<evidence type="ECO:0000256" key="3">
    <source>
        <dbReference type="ARBA" id="ARBA00023125"/>
    </source>
</evidence>
<protein>
    <submittedName>
        <fullName evidence="7">DUF4102 domain-containing protein</fullName>
    </submittedName>
</protein>
<dbReference type="InterPro" id="IPR011010">
    <property type="entry name" value="DNA_brk_join_enz"/>
</dbReference>
<feature type="domain" description="Tyr recombinase" evidence="5">
    <location>
        <begin position="254"/>
        <end position="396"/>
    </location>
</feature>
<evidence type="ECO:0000256" key="2">
    <source>
        <dbReference type="ARBA" id="ARBA00022908"/>
    </source>
</evidence>
<dbReference type="Gene3D" id="3.30.160.390">
    <property type="entry name" value="Integrase, DNA-binding domain"/>
    <property type="match status" value="1"/>
</dbReference>